<sequence length="481" mass="50875">MSNPFRRSNGDDNRSTSDPTGTEGTAGPPLSVNTRIPASQKHVNFASPPAVPISPASYPSSPESTRQSPGFHHAQPILPETSNSGQALYHDPFQEENLHDEHDLVIEEALRNARLNNTLPAGSVTGTTAKQANVRDTLSRFSSAPRRADTKIEDSAKRPTMDVNAFTRMLLTGQSRNANAGPSAATQPINDSGSSTDTASISQRSIFDAGTRPVAESSGSSSETERDDEGVTLSKEPRKPPPPPKPRHGKPVADSEPAAAGDLRRTSKSLDTEQGLIQGTTEETDASSSDIKGSKKPPPPPLARRKSQKQATSRPEITRSSSSKYSLSSDAEEPLSPPPLSGKMAPPPPPPSRRPNSQYGRRLSTDLPAPHEQDEENPDISSSARPPSSSKRTSQPSLGTPPPVPPPRKNRGSGRSSMDSQHRPSMSALGMTAGSARNSSDLGRTGSDSRNVSGSSTAADILADLETLQREVDAARASAGR</sequence>
<evidence type="ECO:0000256" key="1">
    <source>
        <dbReference type="SAM" id="MobiDB-lite"/>
    </source>
</evidence>
<feature type="compositionally biased region" description="Basic and acidic residues" evidence="1">
    <location>
        <begin position="146"/>
        <end position="160"/>
    </location>
</feature>
<evidence type="ECO:0000313" key="2">
    <source>
        <dbReference type="EMBL" id="ETN41388.1"/>
    </source>
</evidence>
<protein>
    <submittedName>
        <fullName evidence="2">Uncharacterized protein</fullName>
    </submittedName>
</protein>
<feature type="compositionally biased region" description="Polar residues" evidence="1">
    <location>
        <begin position="309"/>
        <end position="319"/>
    </location>
</feature>
<feature type="compositionally biased region" description="Polar residues" evidence="1">
    <location>
        <begin position="275"/>
        <end position="291"/>
    </location>
</feature>
<dbReference type="EMBL" id="KB822719">
    <property type="protein sequence ID" value="ETN41388.1"/>
    <property type="molecule type" value="Genomic_DNA"/>
</dbReference>
<feature type="compositionally biased region" description="Basic and acidic residues" evidence="1">
    <location>
        <begin position="262"/>
        <end position="271"/>
    </location>
</feature>
<gene>
    <name evidence="2" type="ORF">HMPREF1541_03323</name>
</gene>
<feature type="region of interest" description="Disordered" evidence="1">
    <location>
        <begin position="176"/>
        <end position="456"/>
    </location>
</feature>
<dbReference type="RefSeq" id="XP_008715897.1">
    <property type="nucleotide sequence ID" value="XM_008717675.1"/>
</dbReference>
<feature type="region of interest" description="Disordered" evidence="1">
    <location>
        <begin position="120"/>
        <end position="160"/>
    </location>
</feature>
<dbReference type="InParanoid" id="W2S048"/>
<feature type="compositionally biased region" description="Low complexity" evidence="1">
    <location>
        <begin position="320"/>
        <end position="329"/>
    </location>
</feature>
<organism evidence="2 3">
    <name type="scientific">Cyphellophora europaea (strain CBS 101466)</name>
    <name type="common">Phialophora europaea</name>
    <dbReference type="NCBI Taxonomy" id="1220924"/>
    <lineage>
        <taxon>Eukaryota</taxon>
        <taxon>Fungi</taxon>
        <taxon>Dikarya</taxon>
        <taxon>Ascomycota</taxon>
        <taxon>Pezizomycotina</taxon>
        <taxon>Eurotiomycetes</taxon>
        <taxon>Chaetothyriomycetidae</taxon>
        <taxon>Chaetothyriales</taxon>
        <taxon>Cyphellophoraceae</taxon>
        <taxon>Cyphellophora</taxon>
    </lineage>
</organism>
<accession>W2S048</accession>
<feature type="compositionally biased region" description="Low complexity" evidence="1">
    <location>
        <begin position="53"/>
        <end position="64"/>
    </location>
</feature>
<keyword evidence="3" id="KW-1185">Reference proteome</keyword>
<proteinExistence type="predicted"/>
<dbReference type="OrthoDB" id="428854at2759"/>
<name>W2S048_CYPE1</name>
<feature type="compositionally biased region" description="Low complexity" evidence="1">
    <location>
        <begin position="381"/>
        <end position="394"/>
    </location>
</feature>
<feature type="compositionally biased region" description="Polar residues" evidence="1">
    <location>
        <begin position="120"/>
        <end position="142"/>
    </location>
</feature>
<feature type="compositionally biased region" description="Polar residues" evidence="1">
    <location>
        <begin position="176"/>
        <end position="205"/>
    </location>
</feature>
<dbReference type="AlphaFoldDB" id="W2S048"/>
<dbReference type="Proteomes" id="UP000030752">
    <property type="component" value="Unassembled WGS sequence"/>
</dbReference>
<dbReference type="HOGENOM" id="CLU_022034_1_0_1"/>
<dbReference type="STRING" id="1220924.W2S048"/>
<dbReference type="VEuPathDB" id="FungiDB:HMPREF1541_03323"/>
<dbReference type="eggNOG" id="ENOG502R2EP">
    <property type="taxonomic scope" value="Eukaryota"/>
</dbReference>
<feature type="region of interest" description="Disordered" evidence="1">
    <location>
        <begin position="1"/>
        <end position="87"/>
    </location>
</feature>
<reference evidence="2 3" key="1">
    <citation type="submission" date="2013-03" db="EMBL/GenBank/DDBJ databases">
        <title>The Genome Sequence of Phialophora europaea CBS 101466.</title>
        <authorList>
            <consortium name="The Broad Institute Genomics Platform"/>
            <person name="Cuomo C."/>
            <person name="de Hoog S."/>
            <person name="Gorbushina A."/>
            <person name="Walker B."/>
            <person name="Young S.K."/>
            <person name="Zeng Q."/>
            <person name="Gargeya S."/>
            <person name="Fitzgerald M."/>
            <person name="Haas B."/>
            <person name="Abouelleil A."/>
            <person name="Allen A.W."/>
            <person name="Alvarado L."/>
            <person name="Arachchi H.M."/>
            <person name="Berlin A.M."/>
            <person name="Chapman S.B."/>
            <person name="Gainer-Dewar J."/>
            <person name="Goldberg J."/>
            <person name="Griggs A."/>
            <person name="Gujja S."/>
            <person name="Hansen M."/>
            <person name="Howarth C."/>
            <person name="Imamovic A."/>
            <person name="Ireland A."/>
            <person name="Larimer J."/>
            <person name="McCowan C."/>
            <person name="Murphy C."/>
            <person name="Pearson M."/>
            <person name="Poon T.W."/>
            <person name="Priest M."/>
            <person name="Roberts A."/>
            <person name="Saif S."/>
            <person name="Shea T."/>
            <person name="Sisk P."/>
            <person name="Sykes S."/>
            <person name="Wortman J."/>
            <person name="Nusbaum C."/>
            <person name="Birren B."/>
        </authorList>
    </citation>
    <scope>NUCLEOTIDE SEQUENCE [LARGE SCALE GENOMIC DNA]</scope>
    <source>
        <strain evidence="2 3">CBS 101466</strain>
    </source>
</reference>
<feature type="compositionally biased region" description="Pro residues" evidence="1">
    <location>
        <begin position="335"/>
        <end position="353"/>
    </location>
</feature>
<dbReference type="GeneID" id="19970662"/>
<feature type="compositionally biased region" description="Polar residues" evidence="1">
    <location>
        <begin position="435"/>
        <end position="456"/>
    </location>
</feature>
<evidence type="ECO:0000313" key="3">
    <source>
        <dbReference type="Proteomes" id="UP000030752"/>
    </source>
</evidence>